<evidence type="ECO:0000313" key="1">
    <source>
        <dbReference type="EMBL" id="EDO06199.1"/>
    </source>
</evidence>
<dbReference type="InParanoid" id="A7ATD8"/>
<dbReference type="VEuPathDB" id="PiroplasmaDB:BBOV_II002430"/>
<dbReference type="OMA" id="SHCERIL"/>
<dbReference type="Proteomes" id="UP000002173">
    <property type="component" value="Chromosome 2"/>
</dbReference>
<dbReference type="KEGG" id="bbo:BBOV_II002430"/>
<dbReference type="AlphaFoldDB" id="A7ATD8"/>
<accession>A7ATD8</accession>
<protein>
    <recommendedName>
        <fullName evidence="3">RAP domain-containing protein</fullName>
    </recommendedName>
</protein>
<keyword evidence="2" id="KW-1185">Reference proteome</keyword>
<proteinExistence type="predicted"/>
<comment type="caution">
    <text evidence="1">The sequence shown here is derived from an EMBL/GenBank/DDBJ whole genome shotgun (WGS) entry which is preliminary data.</text>
</comment>
<name>A7ATD8_BABBO</name>
<dbReference type="GeneID" id="5477995"/>
<gene>
    <name evidence="1" type="ORF">BBOV_II002430</name>
</gene>
<dbReference type="EMBL" id="AAXT01000003">
    <property type="protein sequence ID" value="EDO06199.1"/>
    <property type="molecule type" value="Genomic_DNA"/>
</dbReference>
<organism evidence="1 2">
    <name type="scientific">Babesia bovis</name>
    <dbReference type="NCBI Taxonomy" id="5865"/>
    <lineage>
        <taxon>Eukaryota</taxon>
        <taxon>Sar</taxon>
        <taxon>Alveolata</taxon>
        <taxon>Apicomplexa</taxon>
        <taxon>Aconoidasida</taxon>
        <taxon>Piroplasmida</taxon>
        <taxon>Babesiidae</taxon>
        <taxon>Babesia</taxon>
    </lineage>
</organism>
<evidence type="ECO:0008006" key="3">
    <source>
        <dbReference type="Google" id="ProtNLM"/>
    </source>
</evidence>
<reference evidence="1 2" key="1">
    <citation type="journal article" date="2007" name="PLoS Pathog.">
        <title>Genome sequence of Babesia bovis and comparative analysis of apicomplexan hemoprotozoa.</title>
        <authorList>
            <person name="Brayton K.A."/>
            <person name="Lau A.O.T."/>
            <person name="Herndon D.R."/>
            <person name="Hannick L."/>
            <person name="Kappmeyer L.S."/>
            <person name="Berens S.J."/>
            <person name="Bidwell S.L."/>
            <person name="Brown W.C."/>
            <person name="Crabtree J."/>
            <person name="Fadrosh D."/>
            <person name="Feldblum T."/>
            <person name="Forberger H.A."/>
            <person name="Haas B.J."/>
            <person name="Howell J.M."/>
            <person name="Khouri H."/>
            <person name="Koo H."/>
            <person name="Mann D.J."/>
            <person name="Norimine J."/>
            <person name="Paulsen I.T."/>
            <person name="Radune D."/>
            <person name="Ren Q."/>
            <person name="Smith R.K. Jr."/>
            <person name="Suarez C.E."/>
            <person name="White O."/>
            <person name="Wortman J.R."/>
            <person name="Knowles D.P. Jr."/>
            <person name="McElwain T.F."/>
            <person name="Nene V.M."/>
        </authorList>
    </citation>
    <scope>NUCLEOTIDE SEQUENCE [LARGE SCALE GENOMIC DNA]</scope>
    <source>
        <strain evidence="1">T2Bo</strain>
    </source>
</reference>
<evidence type="ECO:0000313" key="2">
    <source>
        <dbReference type="Proteomes" id="UP000002173"/>
    </source>
</evidence>
<dbReference type="eggNOG" id="ENOG502SPZQ">
    <property type="taxonomic scope" value="Eukaryota"/>
</dbReference>
<sequence length="551" mass="61833">MLLRRGRLGHNLRIVFHRPVFLGRRNVLTLDRPIPDDIEETRETSVQASKLPGSGSLVVNFDIAKQLSLCSRVDDVCTLFLESRLRWNPKQLLLFLSRIVALTCRANSRHDAVSQDLWPCTDFCQCSLYGWGGSSHIMRLPAAVASMYTDILSKVDALGITELLYALRLGEYIRGYHNRVLESHCERILSGCLWHLDLLDLCRAVCVLCQSTNVEFAKLLCHVSLTRFVEFSPTQRLFVFRALANAKHASSLFLRGCIRHVLNEDLFCDQGVLTVLAQYGQHPSSCSAAVFQSLLKRALSLDFGTISPLELCDLLWVTVKFSNVAPEAFSRAEPCLLPICSELPPKHVSMLLWSLAQSKYVSHALIDALESAAMATCSNMTPSQLSIALHSLSSLKPLDTRFADHIEREVIDAIQHFNGLDLAMLAEGYARVNTGSPTLHQCIQESALRYSDELPADCLAKLLWSYGHLLGKESLYLGLQIPLLSRVNQFPAHELSRVLWAYAVHRFYDVSFWANCLSMIDIDHVRGNSRCVHLYPALSEVVQGRSLDVRL</sequence>